<proteinExistence type="inferred from homology"/>
<dbReference type="PROSITE" id="PS00138">
    <property type="entry name" value="SUBTILASE_SER"/>
    <property type="match status" value="1"/>
</dbReference>
<dbReference type="InterPro" id="IPR000209">
    <property type="entry name" value="Peptidase_S8/S53_dom"/>
</dbReference>
<dbReference type="Proteomes" id="UP000199603">
    <property type="component" value="Unassembled WGS sequence"/>
</dbReference>
<evidence type="ECO:0000313" key="8">
    <source>
        <dbReference type="EMBL" id="SDD44143.1"/>
    </source>
</evidence>
<keyword evidence="2 6" id="KW-0645">Protease</keyword>
<sequence>MARIIYVHGIFQKKGPEDLKQLWDLALAGKDLGPRTSMAYWADLVPADSPKDAAGTGKRGASKSSDRGIALEALQGTSVASNEDALAFAQNLLDEIGASSPPPTRRSGSYGTRVLPFPRWARVRLSRSLIEKYLRDTAIYLFDEAKRKDIRQRFKTELLKAAPGAVVVAHSQGSMIAWDVLNALTDAEAKKLGSITLVTLGSPLGLQEVQDHLATLGHDELRRPPAVGRWFNFAGVLDLVAFDRRLATDFSPRGQIDPKIEDKTLFALNPDRANGSLTHGISLYLTHSDVRRVIGRASGMDTHASFVMAKDVAQQIEVEGRHPVLIEVLEAPPEGWEEGQGTPSEQVAAKLAAMLKKHKDEACIEPLTRFVAARLTADELMNVARERNQYRVYAIWRNSRKRALAAKHPTRLTSPVQALPSPSVRALQIDAARSAYAAKGAGVTWAVLDTGVQGDHPHFAAHDTLKEIWDCTKLGPPRRVLAAKAKDVDGHGTHVAGLIAGWPDDPSVPASSAAPEAKLVIYKVLDDDGSGEDAWIIKALDHIEQANAGHSRLSIHGINLSLGGPFDADTYGCGHSPICAELRRQWRGGVIVVVAAGNEGTIEVESQGEDLRINHSHSIGDPANLEDAIAVGSVNGDKPYLYGVSSFSSRGPTADGRSKPDVVAPGERVLSCAAPTSNTQEFPGYREESGTSMAAPSVSGLLAAFLSVRREYVSRPDEVKQILLKHCNDLRRDRYSQGHGLPNLMKMLLES</sequence>
<gene>
    <name evidence="8" type="ORF">SAMN04488509_102467</name>
</gene>
<keyword evidence="3 6" id="KW-0378">Hydrolase</keyword>
<evidence type="ECO:0000256" key="1">
    <source>
        <dbReference type="ARBA" id="ARBA00011073"/>
    </source>
</evidence>
<dbReference type="STRING" id="265719.SAMN04488509_102467"/>
<accession>A0A1G6US66</accession>
<dbReference type="InterPro" id="IPR022398">
    <property type="entry name" value="Peptidase_S8_His-AS"/>
</dbReference>
<keyword evidence="4 6" id="KW-0720">Serine protease</keyword>
<evidence type="ECO:0000256" key="2">
    <source>
        <dbReference type="ARBA" id="ARBA00022670"/>
    </source>
</evidence>
<feature type="active site" description="Charge relay system" evidence="5 6">
    <location>
        <position position="491"/>
    </location>
</feature>
<feature type="domain" description="Peptidase S8/S53" evidence="7">
    <location>
        <begin position="440"/>
        <end position="739"/>
    </location>
</feature>
<dbReference type="EMBL" id="FNAG01000002">
    <property type="protein sequence ID" value="SDD44143.1"/>
    <property type="molecule type" value="Genomic_DNA"/>
</dbReference>
<dbReference type="InterPro" id="IPR050131">
    <property type="entry name" value="Peptidase_S8_subtilisin-like"/>
</dbReference>
<dbReference type="CDD" id="cd07487">
    <property type="entry name" value="Peptidases_S8_1"/>
    <property type="match status" value="1"/>
</dbReference>
<dbReference type="SUPFAM" id="SSF52743">
    <property type="entry name" value="Subtilisin-like"/>
    <property type="match status" value="1"/>
</dbReference>
<name>A0A1G6US66_9GAMM</name>
<dbReference type="PANTHER" id="PTHR43806:SF11">
    <property type="entry name" value="CEREVISIN-RELATED"/>
    <property type="match status" value="1"/>
</dbReference>
<dbReference type="GO" id="GO:0004252">
    <property type="term" value="F:serine-type endopeptidase activity"/>
    <property type="evidence" value="ECO:0007669"/>
    <property type="project" value="UniProtKB-UniRule"/>
</dbReference>
<feature type="active site" description="Charge relay system" evidence="5 6">
    <location>
        <position position="692"/>
    </location>
</feature>
<evidence type="ECO:0000313" key="9">
    <source>
        <dbReference type="Proteomes" id="UP000199603"/>
    </source>
</evidence>
<keyword evidence="9" id="KW-1185">Reference proteome</keyword>
<dbReference type="InterPro" id="IPR036852">
    <property type="entry name" value="Peptidase_S8/S53_dom_sf"/>
</dbReference>
<evidence type="ECO:0000259" key="7">
    <source>
        <dbReference type="Pfam" id="PF00082"/>
    </source>
</evidence>
<dbReference type="PROSITE" id="PS51892">
    <property type="entry name" value="SUBTILASE"/>
    <property type="match status" value="1"/>
</dbReference>
<dbReference type="RefSeq" id="WP_091240510.1">
    <property type="nucleotide sequence ID" value="NZ_FNAG01000002.1"/>
</dbReference>
<comment type="similarity">
    <text evidence="1 6">Belongs to the peptidase S8 family.</text>
</comment>
<protein>
    <submittedName>
        <fullName evidence="8">Serine protease, subtilisin family</fullName>
    </submittedName>
</protein>
<dbReference type="PROSITE" id="PS00137">
    <property type="entry name" value="SUBTILASE_HIS"/>
    <property type="match status" value="1"/>
</dbReference>
<evidence type="ECO:0000256" key="6">
    <source>
        <dbReference type="PROSITE-ProRule" id="PRU01240"/>
    </source>
</evidence>
<reference evidence="8 9" key="1">
    <citation type="submission" date="2016-10" db="EMBL/GenBank/DDBJ databases">
        <authorList>
            <person name="de Groot N.N."/>
        </authorList>
    </citation>
    <scope>NUCLEOTIDE SEQUENCE [LARGE SCALE GENOMIC DNA]</scope>
    <source>
        <strain evidence="8 9">DSM 16957</strain>
    </source>
</reference>
<organism evidence="8 9">
    <name type="scientific">Aquimonas voraii</name>
    <dbReference type="NCBI Taxonomy" id="265719"/>
    <lineage>
        <taxon>Bacteria</taxon>
        <taxon>Pseudomonadati</taxon>
        <taxon>Pseudomonadota</taxon>
        <taxon>Gammaproteobacteria</taxon>
        <taxon>Lysobacterales</taxon>
        <taxon>Lysobacteraceae</taxon>
        <taxon>Aquimonas</taxon>
    </lineage>
</organism>
<evidence type="ECO:0000256" key="4">
    <source>
        <dbReference type="ARBA" id="ARBA00022825"/>
    </source>
</evidence>
<dbReference type="OrthoDB" id="5360469at2"/>
<dbReference type="Gene3D" id="3.40.50.200">
    <property type="entry name" value="Peptidase S8/S53 domain"/>
    <property type="match status" value="1"/>
</dbReference>
<dbReference type="PANTHER" id="PTHR43806">
    <property type="entry name" value="PEPTIDASE S8"/>
    <property type="match status" value="1"/>
</dbReference>
<dbReference type="AlphaFoldDB" id="A0A1G6US66"/>
<dbReference type="Pfam" id="PF00082">
    <property type="entry name" value="Peptidase_S8"/>
    <property type="match status" value="1"/>
</dbReference>
<dbReference type="InterPro" id="IPR023828">
    <property type="entry name" value="Peptidase_S8_Ser-AS"/>
</dbReference>
<evidence type="ECO:0000256" key="3">
    <source>
        <dbReference type="ARBA" id="ARBA00022801"/>
    </source>
</evidence>
<feature type="active site" description="Charge relay system" evidence="5 6">
    <location>
        <position position="449"/>
    </location>
</feature>
<evidence type="ECO:0000256" key="5">
    <source>
        <dbReference type="PIRSR" id="PIRSR615500-1"/>
    </source>
</evidence>
<dbReference type="GO" id="GO:0006508">
    <property type="term" value="P:proteolysis"/>
    <property type="evidence" value="ECO:0007669"/>
    <property type="project" value="UniProtKB-KW"/>
</dbReference>
<dbReference type="PRINTS" id="PR00723">
    <property type="entry name" value="SUBTILISIN"/>
</dbReference>
<dbReference type="InterPro" id="IPR015500">
    <property type="entry name" value="Peptidase_S8_subtilisin-rel"/>
</dbReference>